<comment type="similarity">
    <text evidence="3">Belongs to the protein kinase superfamily. NEK Ser/Thr protein kinase family. NIMA subfamily.</text>
</comment>
<evidence type="ECO:0000256" key="6">
    <source>
        <dbReference type="ARBA" id="ARBA00022527"/>
    </source>
</evidence>
<comment type="cofactor">
    <cofactor evidence="1">
        <name>Mg(2+)</name>
        <dbReference type="ChEBI" id="CHEBI:18420"/>
    </cofactor>
</comment>
<proteinExistence type="inferred from homology"/>
<keyword evidence="6" id="KW-0723">Serine/threonine-protein kinase</keyword>
<dbReference type="InterPro" id="IPR009091">
    <property type="entry name" value="RCC1/BLIP-II"/>
</dbReference>
<keyword evidence="11" id="KW-0547">Nucleotide-binding</keyword>
<keyword evidence="9" id="KW-0479">Metal-binding</keyword>
<evidence type="ECO:0000256" key="8">
    <source>
        <dbReference type="ARBA" id="ARBA00022679"/>
    </source>
</evidence>
<feature type="repeat" description="RCC1" evidence="15">
    <location>
        <begin position="348"/>
        <end position="399"/>
    </location>
</feature>
<dbReference type="GO" id="GO:0005524">
    <property type="term" value="F:ATP binding"/>
    <property type="evidence" value="ECO:0007669"/>
    <property type="project" value="UniProtKB-KW"/>
</dbReference>
<keyword evidence="5" id="KW-0963">Cytoplasm</keyword>
<sequence length="838" mass="94042">MNDLNAAERQLAINEVRVLSILDNQNIVSYYDSFESNGNIYIEMEYADAGTLAEFLSQLSAPLQEYEILLIFRQIVSAVSYMHENNILHRDIKTANIFLNKEGYIKVGDFGISKLLTTRRVAESVVGTPYYISPEICQSKPYTKSSDIWSLGCVLYELAMRHKTFEGSNLPGQFPPVKHNYSDEFRNLINELLNRNPDLRPTAQEVMDSLVRLLNKQQLDRIQMWSQYQEMPTSVMTSGIIIQNSSSVRYPRSAVYEVQIREPHIKLSSVLLPPKIRIKELSKSSTHFLALSYNSVVYSWGTGSKGQLGLGESVLNSAEPTRIHSISNRNIVRICASDGFSLFVSKNGLVMTCGDHESGCLGRIDTIPCFTPKLVDTLLSADVSCIGCGPNHVSVVTGDGKAYSWGSNIDGRLGIDSHMTSVELPTSVVFPDEVIIKNVFCGHDCTAFIDDNGFVWICGNNYSNKLGLNEKLQFRTIKVNTKWIPTKLKWIKHRVLSVSLGVNHSAFVIEDGKLITCGVNCDGQLGLGHVRSKSKLNFVKQMSEQKIIRVQTGLTFTVASNCENVIYFWGGRPLNSVSSDGKCNQSLMNVVESVGPDHPIVQIRDPQIIIDNLSDLSLLSSTNKAIILKPQPIVSLYASPVHLHQGDAVGLANLYVFPDDSVYIVIDTTIPLNTENTDLSQQTLSLSTVPEEEDTLVKASVYSNNSDTNLSQNIPEWIRKEMEENNSAIDLDSRLNSMPIMLESMNTNSDCCECRQEINALRNELQQKDNIISTLQSLNRELDEQNIRLKRREQELNKKFSLCKQCSIIYVQLNKDFIRLSEKSFELIFSLEYTNKKC</sequence>
<dbReference type="Pfam" id="PF25390">
    <property type="entry name" value="WD40_RLD"/>
    <property type="match status" value="1"/>
</dbReference>
<dbReference type="EMBL" id="CAJPIZ010002166">
    <property type="protein sequence ID" value="CAG2104632.1"/>
    <property type="molecule type" value="Genomic_DNA"/>
</dbReference>
<reference evidence="18" key="1">
    <citation type="submission" date="2020-11" db="EMBL/GenBank/DDBJ databases">
        <authorList>
            <person name="Tran Van P."/>
        </authorList>
    </citation>
    <scope>NUCLEOTIDE SEQUENCE</scope>
</reference>
<evidence type="ECO:0000256" key="12">
    <source>
        <dbReference type="ARBA" id="ARBA00022777"/>
    </source>
</evidence>
<evidence type="ECO:0000256" key="13">
    <source>
        <dbReference type="ARBA" id="ARBA00022840"/>
    </source>
</evidence>
<dbReference type="Gene3D" id="2.130.10.30">
    <property type="entry name" value="Regulator of chromosome condensation 1/beta-lactamase-inhibitor protein II"/>
    <property type="match status" value="1"/>
</dbReference>
<evidence type="ECO:0000256" key="1">
    <source>
        <dbReference type="ARBA" id="ARBA00001946"/>
    </source>
</evidence>
<name>A0A7R9PY27_9ACAR</name>
<evidence type="ECO:0000313" key="18">
    <source>
        <dbReference type="EMBL" id="CAD7624202.1"/>
    </source>
</evidence>
<evidence type="ECO:0000313" key="19">
    <source>
        <dbReference type="Proteomes" id="UP000759131"/>
    </source>
</evidence>
<protein>
    <recommendedName>
        <fullName evidence="4">non-specific serine/threonine protein kinase</fullName>
        <ecNumber evidence="4">2.7.11.1</ecNumber>
    </recommendedName>
</protein>
<dbReference type="InterPro" id="IPR058923">
    <property type="entry name" value="RCC1-like_dom"/>
</dbReference>
<dbReference type="GO" id="GO:0004674">
    <property type="term" value="F:protein serine/threonine kinase activity"/>
    <property type="evidence" value="ECO:0007669"/>
    <property type="project" value="UniProtKB-KW"/>
</dbReference>
<keyword evidence="8" id="KW-0808">Transferase</keyword>
<dbReference type="PRINTS" id="PR00633">
    <property type="entry name" value="RCCNDNSATION"/>
</dbReference>
<dbReference type="EC" id="2.7.11.1" evidence="4"/>
<evidence type="ECO:0000256" key="4">
    <source>
        <dbReference type="ARBA" id="ARBA00012513"/>
    </source>
</evidence>
<dbReference type="SUPFAM" id="SSF56112">
    <property type="entry name" value="Protein kinase-like (PK-like)"/>
    <property type="match status" value="1"/>
</dbReference>
<evidence type="ECO:0000256" key="16">
    <source>
        <dbReference type="SAM" id="Coils"/>
    </source>
</evidence>
<keyword evidence="14" id="KW-0460">Magnesium</keyword>
<dbReference type="OrthoDB" id="248923at2759"/>
<dbReference type="Proteomes" id="UP000759131">
    <property type="component" value="Unassembled WGS sequence"/>
</dbReference>
<feature type="repeat" description="RCC1" evidence="15">
    <location>
        <begin position="453"/>
        <end position="511"/>
    </location>
</feature>
<accession>A0A7R9PY27</accession>
<dbReference type="PROSITE" id="PS00108">
    <property type="entry name" value="PROTEIN_KINASE_ST"/>
    <property type="match status" value="1"/>
</dbReference>
<dbReference type="GO" id="GO:0005737">
    <property type="term" value="C:cytoplasm"/>
    <property type="evidence" value="ECO:0007669"/>
    <property type="project" value="UniProtKB-SubCell"/>
</dbReference>
<keyword evidence="16" id="KW-0175">Coiled coil</keyword>
<evidence type="ECO:0000256" key="14">
    <source>
        <dbReference type="ARBA" id="ARBA00022842"/>
    </source>
</evidence>
<dbReference type="PANTHER" id="PTHR44535:SF5">
    <property type="entry name" value="PROTEIN KINASE DOMAIN-CONTAINING PROTEIN"/>
    <property type="match status" value="1"/>
</dbReference>
<dbReference type="AlphaFoldDB" id="A0A7R9PY27"/>
<dbReference type="Gene3D" id="1.10.510.10">
    <property type="entry name" value="Transferase(Phosphotransferase) domain 1"/>
    <property type="match status" value="1"/>
</dbReference>
<evidence type="ECO:0000256" key="9">
    <source>
        <dbReference type="ARBA" id="ARBA00022723"/>
    </source>
</evidence>
<dbReference type="PROSITE" id="PS50011">
    <property type="entry name" value="PROTEIN_KINASE_DOM"/>
    <property type="match status" value="1"/>
</dbReference>
<feature type="coiled-coil region" evidence="16">
    <location>
        <begin position="758"/>
        <end position="799"/>
    </location>
</feature>
<dbReference type="GO" id="GO:0046872">
    <property type="term" value="F:metal ion binding"/>
    <property type="evidence" value="ECO:0007669"/>
    <property type="project" value="UniProtKB-KW"/>
</dbReference>
<dbReference type="InterPro" id="IPR000719">
    <property type="entry name" value="Prot_kinase_dom"/>
</dbReference>
<evidence type="ECO:0000256" key="2">
    <source>
        <dbReference type="ARBA" id="ARBA00004496"/>
    </source>
</evidence>
<dbReference type="Pfam" id="PF00069">
    <property type="entry name" value="Pkinase"/>
    <property type="match status" value="1"/>
</dbReference>
<dbReference type="SUPFAM" id="SSF50985">
    <property type="entry name" value="RCC1/BLIP-II"/>
    <property type="match status" value="1"/>
</dbReference>
<evidence type="ECO:0000256" key="15">
    <source>
        <dbReference type="PROSITE-ProRule" id="PRU00235"/>
    </source>
</evidence>
<comment type="subcellular location">
    <subcellularLocation>
        <location evidence="2">Cytoplasm</location>
    </subcellularLocation>
</comment>
<keyword evidence="10" id="KW-0677">Repeat</keyword>
<evidence type="ECO:0000256" key="10">
    <source>
        <dbReference type="ARBA" id="ARBA00022737"/>
    </source>
</evidence>
<keyword evidence="12" id="KW-0418">Kinase</keyword>
<evidence type="ECO:0000256" key="7">
    <source>
        <dbReference type="ARBA" id="ARBA00022553"/>
    </source>
</evidence>
<feature type="repeat" description="RCC1" evidence="15">
    <location>
        <begin position="400"/>
        <end position="452"/>
    </location>
</feature>
<organism evidence="18">
    <name type="scientific">Medioppia subpectinata</name>
    <dbReference type="NCBI Taxonomy" id="1979941"/>
    <lineage>
        <taxon>Eukaryota</taxon>
        <taxon>Metazoa</taxon>
        <taxon>Ecdysozoa</taxon>
        <taxon>Arthropoda</taxon>
        <taxon>Chelicerata</taxon>
        <taxon>Arachnida</taxon>
        <taxon>Acari</taxon>
        <taxon>Acariformes</taxon>
        <taxon>Sarcoptiformes</taxon>
        <taxon>Oribatida</taxon>
        <taxon>Brachypylina</taxon>
        <taxon>Oppioidea</taxon>
        <taxon>Oppiidae</taxon>
        <taxon>Medioppia</taxon>
    </lineage>
</organism>
<evidence type="ECO:0000256" key="5">
    <source>
        <dbReference type="ARBA" id="ARBA00022490"/>
    </source>
</evidence>
<dbReference type="PANTHER" id="PTHR44535">
    <property type="entry name" value="PROTEIN CBG16200"/>
    <property type="match status" value="1"/>
</dbReference>
<evidence type="ECO:0000259" key="17">
    <source>
        <dbReference type="PROSITE" id="PS50011"/>
    </source>
</evidence>
<keyword evidence="13" id="KW-0067">ATP-binding</keyword>
<feature type="repeat" description="RCC1" evidence="15">
    <location>
        <begin position="295"/>
        <end position="347"/>
    </location>
</feature>
<dbReference type="InterPro" id="IPR000408">
    <property type="entry name" value="Reg_chr_condens"/>
</dbReference>
<dbReference type="InterPro" id="IPR008271">
    <property type="entry name" value="Ser/Thr_kinase_AS"/>
</dbReference>
<feature type="domain" description="Protein kinase" evidence="17">
    <location>
        <begin position="1"/>
        <end position="214"/>
    </location>
</feature>
<dbReference type="EMBL" id="OC856741">
    <property type="protein sequence ID" value="CAD7624202.1"/>
    <property type="molecule type" value="Genomic_DNA"/>
</dbReference>
<dbReference type="InterPro" id="IPR011009">
    <property type="entry name" value="Kinase-like_dom_sf"/>
</dbReference>
<gene>
    <name evidence="18" type="ORF">OSB1V03_LOCUS4648</name>
</gene>
<evidence type="ECO:0000256" key="3">
    <source>
        <dbReference type="ARBA" id="ARBA00010886"/>
    </source>
</evidence>
<keyword evidence="7" id="KW-0597">Phosphoprotein</keyword>
<dbReference type="PROSITE" id="PS50012">
    <property type="entry name" value="RCC1_3"/>
    <property type="match status" value="4"/>
</dbReference>
<dbReference type="SMART" id="SM00220">
    <property type="entry name" value="S_TKc"/>
    <property type="match status" value="1"/>
</dbReference>
<keyword evidence="19" id="KW-1185">Reference proteome</keyword>
<evidence type="ECO:0000256" key="11">
    <source>
        <dbReference type="ARBA" id="ARBA00022741"/>
    </source>
</evidence>
<dbReference type="InterPro" id="IPR051997">
    <property type="entry name" value="STK_NEK"/>
</dbReference>